<feature type="compositionally biased region" description="Polar residues" evidence="6">
    <location>
        <begin position="203"/>
        <end position="221"/>
    </location>
</feature>
<feature type="region of interest" description="Disordered" evidence="6">
    <location>
        <begin position="105"/>
        <end position="183"/>
    </location>
</feature>
<evidence type="ECO:0000256" key="4">
    <source>
        <dbReference type="ARBA" id="ARBA00022801"/>
    </source>
</evidence>
<dbReference type="PANTHER" id="PTHR10625">
    <property type="entry name" value="HISTONE DEACETYLASE HDAC1-RELATED"/>
    <property type="match status" value="1"/>
</dbReference>
<dbReference type="PANTHER" id="PTHR10625:SF17">
    <property type="entry name" value="HISTONE DEACETYLASE 8"/>
    <property type="match status" value="1"/>
</dbReference>
<name>A0AA39CEZ8_9EURO</name>
<feature type="compositionally biased region" description="Basic and acidic residues" evidence="6">
    <location>
        <begin position="108"/>
        <end position="124"/>
    </location>
</feature>
<dbReference type="GO" id="GO:0040029">
    <property type="term" value="P:epigenetic regulation of gene expression"/>
    <property type="evidence" value="ECO:0007669"/>
    <property type="project" value="TreeGrafter"/>
</dbReference>
<feature type="compositionally biased region" description="Polar residues" evidence="6">
    <location>
        <begin position="149"/>
        <end position="164"/>
    </location>
</feature>
<dbReference type="InterPro" id="IPR023801">
    <property type="entry name" value="His_deacetylse_dom"/>
</dbReference>
<dbReference type="Gene3D" id="3.40.800.20">
    <property type="entry name" value="Histone deacetylase domain"/>
    <property type="match status" value="1"/>
</dbReference>
<protein>
    <recommendedName>
        <fullName evidence="11">Histone deacetylase domain-containing protein</fullName>
    </recommendedName>
</protein>
<dbReference type="AlphaFoldDB" id="A0AA39CEZ8"/>
<dbReference type="EMBL" id="JAPDRK010000015">
    <property type="protein sequence ID" value="KAJ9605707.1"/>
    <property type="molecule type" value="Genomic_DNA"/>
</dbReference>
<evidence type="ECO:0000256" key="3">
    <source>
        <dbReference type="ARBA" id="ARBA00022723"/>
    </source>
</evidence>
<dbReference type="Pfam" id="PF14420">
    <property type="entry name" value="Clr5"/>
    <property type="match status" value="1"/>
</dbReference>
<comment type="cofactor">
    <cofactor evidence="1">
        <name>Zn(2+)</name>
        <dbReference type="ChEBI" id="CHEBI:29105"/>
    </cofactor>
</comment>
<accession>A0AA39CEZ8</accession>
<dbReference type="Proteomes" id="UP001172673">
    <property type="component" value="Unassembled WGS sequence"/>
</dbReference>
<evidence type="ECO:0000259" key="7">
    <source>
        <dbReference type="Pfam" id="PF00850"/>
    </source>
</evidence>
<dbReference type="InterPro" id="IPR023696">
    <property type="entry name" value="Ureohydrolase_dom_sf"/>
</dbReference>
<reference evidence="9" key="1">
    <citation type="submission" date="2022-10" db="EMBL/GenBank/DDBJ databases">
        <title>Culturing micro-colonial fungi from biological soil crusts in the Mojave desert and describing Neophaeococcomyces mojavensis, and introducing the new genera and species Taxawa tesnikishii.</title>
        <authorList>
            <person name="Kurbessoian T."/>
            <person name="Stajich J.E."/>
        </authorList>
    </citation>
    <scope>NUCLEOTIDE SEQUENCE</scope>
    <source>
        <strain evidence="9">TK_41</strain>
    </source>
</reference>
<evidence type="ECO:0008006" key="11">
    <source>
        <dbReference type="Google" id="ProtNLM"/>
    </source>
</evidence>
<dbReference type="Pfam" id="PF00850">
    <property type="entry name" value="Hist_deacetyl"/>
    <property type="match status" value="1"/>
</dbReference>
<feature type="domain" description="Clr5" evidence="8">
    <location>
        <begin position="16"/>
        <end position="68"/>
    </location>
</feature>
<dbReference type="InterPro" id="IPR025676">
    <property type="entry name" value="Clr5_dom"/>
</dbReference>
<keyword evidence="4" id="KW-0378">Hydrolase</keyword>
<dbReference type="InterPro" id="IPR000286">
    <property type="entry name" value="HDACs"/>
</dbReference>
<evidence type="ECO:0000256" key="2">
    <source>
        <dbReference type="ARBA" id="ARBA00005947"/>
    </source>
</evidence>
<dbReference type="SUPFAM" id="SSF52768">
    <property type="entry name" value="Arginase/deacetylase"/>
    <property type="match status" value="1"/>
</dbReference>
<evidence type="ECO:0000313" key="10">
    <source>
        <dbReference type="Proteomes" id="UP001172673"/>
    </source>
</evidence>
<organism evidence="9 10">
    <name type="scientific">Cladophialophora chaetospira</name>
    <dbReference type="NCBI Taxonomy" id="386627"/>
    <lineage>
        <taxon>Eukaryota</taxon>
        <taxon>Fungi</taxon>
        <taxon>Dikarya</taxon>
        <taxon>Ascomycota</taxon>
        <taxon>Pezizomycotina</taxon>
        <taxon>Eurotiomycetes</taxon>
        <taxon>Chaetothyriomycetidae</taxon>
        <taxon>Chaetothyriales</taxon>
        <taxon>Herpotrichiellaceae</taxon>
        <taxon>Cladophialophora</taxon>
    </lineage>
</organism>
<feature type="region of interest" description="Disordered" evidence="6">
    <location>
        <begin position="203"/>
        <end position="227"/>
    </location>
</feature>
<proteinExistence type="inferred from homology"/>
<feature type="compositionally biased region" description="Basic and acidic residues" evidence="6">
    <location>
        <begin position="136"/>
        <end position="147"/>
    </location>
</feature>
<dbReference type="InterPro" id="IPR037138">
    <property type="entry name" value="His_deacetylse_dom_sf"/>
</dbReference>
<evidence type="ECO:0000259" key="8">
    <source>
        <dbReference type="Pfam" id="PF14420"/>
    </source>
</evidence>
<dbReference type="PRINTS" id="PR01270">
    <property type="entry name" value="HDASUPER"/>
</dbReference>
<keyword evidence="10" id="KW-1185">Reference proteome</keyword>
<keyword evidence="5" id="KW-0862">Zinc</keyword>
<gene>
    <name evidence="9" type="ORF">H2200_009556</name>
</gene>
<comment type="caution">
    <text evidence="9">The sequence shown here is derived from an EMBL/GenBank/DDBJ whole genome shotgun (WGS) entry which is preliminary data.</text>
</comment>
<evidence type="ECO:0000313" key="9">
    <source>
        <dbReference type="EMBL" id="KAJ9605707.1"/>
    </source>
</evidence>
<dbReference type="GO" id="GO:0004407">
    <property type="term" value="F:histone deacetylase activity"/>
    <property type="evidence" value="ECO:0007669"/>
    <property type="project" value="TreeGrafter"/>
</dbReference>
<evidence type="ECO:0000256" key="1">
    <source>
        <dbReference type="ARBA" id="ARBA00001947"/>
    </source>
</evidence>
<evidence type="ECO:0000256" key="5">
    <source>
        <dbReference type="ARBA" id="ARBA00022833"/>
    </source>
</evidence>
<evidence type="ECO:0000256" key="6">
    <source>
        <dbReference type="SAM" id="MobiDB-lite"/>
    </source>
</evidence>
<comment type="similarity">
    <text evidence="2">Belongs to the histone deacetylase family.</text>
</comment>
<feature type="domain" description="Histone deacetylase" evidence="7">
    <location>
        <begin position="506"/>
        <end position="837"/>
    </location>
</feature>
<keyword evidence="3" id="KW-0479">Metal-binding</keyword>
<sequence length="842" mass="94099">MASDDDSQALDTHHDEKDWEAQKENFRICYLDANRTRKEAAEYMKRHYNFNATPRQWERKIKQWGFSKYTNRDERLTQIAQAGKTVLDVSRPGRRPRTLVDEYGNLQPHEDRNLRRFARREVSRSRSRSRSASFNDRPRPHFKHEFSDPSANTTMDSAFNSNEFASDPRRTPSREGSPMPGMQPVRERAVSLQHNFFQQPGMQVSHDQQSLAAGGQNQWDQAQHHGSPPYQATPALNQFNAFPSAPIPMHASQGMSFQSTDPAFAGPGSGAPFGYHIQDPTLQTIPTGFNNFPIPENSMGLHQDIMPEDLMTEQAMFDSTIQIPQGSEGLDETGFENNPMIRFDIVDMDSPAMMPAAGPAQVQSQPVVSMPSSEQIMGDNGPLGTDVFPLVEQYTRAVQAITLGALTGSSHADVLSGKLANDLEQPSRAFMASMSIFLDNFTKTQQRSLQSMKDTCSKLRQKNAMYEQILHGESKRQKMLVILWDPDTLLHNTVELLGSKLIPALESPERLEAILKALRSSGHDLRKVEFSTLANDERLARLLKISSDTHSQEYLHHLRDIFEVWVKAGLIKEEGHVLPECFVFPTKTGKPPRPPKDPFARAGYYAFDMSSGIMSDSYKAIVASANLASEGTDMLAGFPNTPNDVDTVVALCRPPGHHCDGQRAGGYCYINNAALAVSTWKFNHPQARVGILDIDFHHGNGTQEIFYADPKVFYVSIHGEDEFPYYTGAADETGSGDAKGTNVNLPLKVGSPIEDYLEKLDYALKRLVEFKIEFLVVSLGFDTFHSDPLGYFQVHTEDYATIAKATRQALKDVPALILLEGGYFIEHLGANMLSFIKGWKSA</sequence>
<dbReference type="GO" id="GO:0046872">
    <property type="term" value="F:metal ion binding"/>
    <property type="evidence" value="ECO:0007669"/>
    <property type="project" value="UniProtKB-KW"/>
</dbReference>
<dbReference type="CDD" id="cd10001">
    <property type="entry name" value="HDAC_classII_APAH"/>
    <property type="match status" value="1"/>
</dbReference>
<dbReference type="GO" id="GO:0016787">
    <property type="term" value="F:hydrolase activity"/>
    <property type="evidence" value="ECO:0007669"/>
    <property type="project" value="UniProtKB-KW"/>
</dbReference>